<evidence type="ECO:0000313" key="3">
    <source>
        <dbReference type="Proteomes" id="UP000886998"/>
    </source>
</evidence>
<keyword evidence="3" id="KW-1185">Reference proteome</keyword>
<name>A0A8X7CQ25_9ARAC</name>
<feature type="region of interest" description="Disordered" evidence="1">
    <location>
        <begin position="52"/>
        <end position="80"/>
    </location>
</feature>
<comment type="caution">
    <text evidence="2">The sequence shown here is derived from an EMBL/GenBank/DDBJ whole genome shotgun (WGS) entry which is preliminary data.</text>
</comment>
<dbReference type="Proteomes" id="UP000886998">
    <property type="component" value="Unassembled WGS sequence"/>
</dbReference>
<reference evidence="2" key="1">
    <citation type="submission" date="2020-08" db="EMBL/GenBank/DDBJ databases">
        <title>Multicomponent nature underlies the extraordinary mechanical properties of spider dragline silk.</title>
        <authorList>
            <person name="Kono N."/>
            <person name="Nakamura H."/>
            <person name="Mori M."/>
            <person name="Yoshida Y."/>
            <person name="Ohtoshi R."/>
            <person name="Malay A.D."/>
            <person name="Moran D.A.P."/>
            <person name="Tomita M."/>
            <person name="Numata K."/>
            <person name="Arakawa K."/>
        </authorList>
    </citation>
    <scope>NUCLEOTIDE SEQUENCE</scope>
</reference>
<accession>A0A8X7CQ25</accession>
<sequence>MINIYRLLVWKNLVNGAIARYSSFTGGFNYSNGDTKSLTDIRGTQFFRFCTQHGSPMSSSDSHEDLQRAPGPMPQFHSHSSQCIISESAAAESWVHSTTSLKRRL</sequence>
<dbReference type="AlphaFoldDB" id="A0A8X7CQ25"/>
<organism evidence="2 3">
    <name type="scientific">Trichonephila inaurata madagascariensis</name>
    <dbReference type="NCBI Taxonomy" id="2747483"/>
    <lineage>
        <taxon>Eukaryota</taxon>
        <taxon>Metazoa</taxon>
        <taxon>Ecdysozoa</taxon>
        <taxon>Arthropoda</taxon>
        <taxon>Chelicerata</taxon>
        <taxon>Arachnida</taxon>
        <taxon>Araneae</taxon>
        <taxon>Araneomorphae</taxon>
        <taxon>Entelegynae</taxon>
        <taxon>Araneoidea</taxon>
        <taxon>Nephilidae</taxon>
        <taxon>Trichonephila</taxon>
        <taxon>Trichonephila inaurata</taxon>
    </lineage>
</organism>
<evidence type="ECO:0000256" key="1">
    <source>
        <dbReference type="SAM" id="MobiDB-lite"/>
    </source>
</evidence>
<dbReference type="EMBL" id="BMAV01019239">
    <property type="protein sequence ID" value="GFY72127.1"/>
    <property type="molecule type" value="Genomic_DNA"/>
</dbReference>
<protein>
    <submittedName>
        <fullName evidence="2">Uncharacterized protein</fullName>
    </submittedName>
</protein>
<evidence type="ECO:0000313" key="2">
    <source>
        <dbReference type="EMBL" id="GFY72127.1"/>
    </source>
</evidence>
<proteinExistence type="predicted"/>
<gene>
    <name evidence="2" type="ORF">TNIN_87941</name>
</gene>